<keyword evidence="1" id="KW-0732">Signal</keyword>
<gene>
    <name evidence="2" type="ORF">SAMN04487910_4122</name>
</gene>
<organism evidence="2 3">
    <name type="scientific">Aquimarina amphilecti</name>
    <dbReference type="NCBI Taxonomy" id="1038014"/>
    <lineage>
        <taxon>Bacteria</taxon>
        <taxon>Pseudomonadati</taxon>
        <taxon>Bacteroidota</taxon>
        <taxon>Flavobacteriia</taxon>
        <taxon>Flavobacteriales</taxon>
        <taxon>Flavobacteriaceae</taxon>
        <taxon>Aquimarina</taxon>
    </lineage>
</organism>
<evidence type="ECO:0000256" key="1">
    <source>
        <dbReference type="SAM" id="SignalP"/>
    </source>
</evidence>
<reference evidence="2 3" key="1">
    <citation type="submission" date="2016-10" db="EMBL/GenBank/DDBJ databases">
        <authorList>
            <person name="de Groot N.N."/>
        </authorList>
    </citation>
    <scope>NUCLEOTIDE SEQUENCE [LARGE SCALE GENOMIC DNA]</scope>
    <source>
        <strain evidence="2 3">DSM 25232</strain>
    </source>
</reference>
<evidence type="ECO:0000313" key="2">
    <source>
        <dbReference type="EMBL" id="SEM10836.1"/>
    </source>
</evidence>
<accession>A0A1H7VNL6</accession>
<feature type="signal peptide" evidence="1">
    <location>
        <begin position="1"/>
        <end position="42"/>
    </location>
</feature>
<evidence type="ECO:0000313" key="3">
    <source>
        <dbReference type="Proteomes" id="UP000198521"/>
    </source>
</evidence>
<dbReference type="Proteomes" id="UP000198521">
    <property type="component" value="Unassembled WGS sequence"/>
</dbReference>
<protein>
    <submittedName>
        <fullName evidence="2">Conjugative transposon protein TraO</fullName>
    </submittedName>
</protein>
<keyword evidence="3" id="KW-1185">Reference proteome</keyword>
<proteinExistence type="predicted"/>
<dbReference type="Pfam" id="PF10626">
    <property type="entry name" value="TraO"/>
    <property type="match status" value="1"/>
</dbReference>
<dbReference type="AlphaFoldDB" id="A0A1H7VNL6"/>
<sequence>MLSKTLKNKISRMNNKRRIKKQFLYTLLTSLMFWSYSPSLSAQSHKVAFSINGGIVQNGFGGMITGDYKVNDFDYLQFNLQGSFATLEQNNIDIPVNTYSFNTGFFFDILRNNSRTFALSLGAGGTVGYEIINEDDSSIENNQILTIETKNIVYGAYAGIDADIFLSPVITLNIKLNEIYHINSEIGEFTPYAGLGVKLILK</sequence>
<name>A0A1H7VNL6_AQUAM</name>
<feature type="chain" id="PRO_5011582323" evidence="1">
    <location>
        <begin position="43"/>
        <end position="202"/>
    </location>
</feature>
<dbReference type="OrthoDB" id="1163933at2"/>
<dbReference type="InterPro" id="IPR018899">
    <property type="entry name" value="Conjug_transposon_Tra0"/>
</dbReference>
<dbReference type="EMBL" id="FOAB01000009">
    <property type="protein sequence ID" value="SEM10836.1"/>
    <property type="molecule type" value="Genomic_DNA"/>
</dbReference>
<dbReference type="STRING" id="1038014.SAMN04487910_4122"/>